<evidence type="ECO:0000256" key="3">
    <source>
        <dbReference type="ARBA" id="ARBA00023157"/>
    </source>
</evidence>
<proteinExistence type="predicted"/>
<comment type="caution">
    <text evidence="6">The sequence shown here is derived from an EMBL/GenBank/DDBJ whole genome shotgun (WGS) entry which is preliminary data.</text>
</comment>
<dbReference type="Proteomes" id="UP000092124">
    <property type="component" value="Unassembled WGS sequence"/>
</dbReference>
<dbReference type="InterPro" id="IPR006207">
    <property type="entry name" value="Cys_knot_C"/>
</dbReference>
<dbReference type="PROSITE" id="PS01225">
    <property type="entry name" value="CTCK_2"/>
    <property type="match status" value="1"/>
</dbReference>
<sequence>MQEADGDREACSVHEEEQQITYQGCTANVTLTRCQGFCASSVSFNTDTLQWETRCGCCQPLSTYEKQLSLPCPDPNAPVHIYAIHRSVTVLGPFFFFSLAKMEDSRSGKGGISSRTVAY</sequence>
<name>A0A1A6GY50_NEOLE</name>
<organism evidence="6 7">
    <name type="scientific">Neotoma lepida</name>
    <name type="common">Desert woodrat</name>
    <dbReference type="NCBI Taxonomy" id="56216"/>
    <lineage>
        <taxon>Eukaryota</taxon>
        <taxon>Metazoa</taxon>
        <taxon>Chordata</taxon>
        <taxon>Craniata</taxon>
        <taxon>Vertebrata</taxon>
        <taxon>Euteleostomi</taxon>
        <taxon>Mammalia</taxon>
        <taxon>Eutheria</taxon>
        <taxon>Euarchontoglires</taxon>
        <taxon>Glires</taxon>
        <taxon>Rodentia</taxon>
        <taxon>Myomorpha</taxon>
        <taxon>Muroidea</taxon>
        <taxon>Cricetidae</taxon>
        <taxon>Neotominae</taxon>
        <taxon>Neotoma</taxon>
    </lineage>
</organism>
<evidence type="ECO:0000256" key="1">
    <source>
        <dbReference type="ARBA" id="ARBA00004613"/>
    </source>
</evidence>
<evidence type="ECO:0000313" key="7">
    <source>
        <dbReference type="Proteomes" id="UP000092124"/>
    </source>
</evidence>
<keyword evidence="3" id="KW-1015">Disulfide bond</keyword>
<keyword evidence="2" id="KW-0964">Secreted</keyword>
<dbReference type="AlphaFoldDB" id="A0A1A6GY50"/>
<dbReference type="GO" id="GO:0005576">
    <property type="term" value="C:extracellular region"/>
    <property type="evidence" value="ECO:0007669"/>
    <property type="project" value="UniProtKB-SubCell"/>
</dbReference>
<dbReference type="OrthoDB" id="6262482at2759"/>
<keyword evidence="7" id="KW-1185">Reference proteome</keyword>
<accession>A0A1A6GY50</accession>
<comment type="caution">
    <text evidence="4">Lacks conserved residue(s) required for the propagation of feature annotation.</text>
</comment>
<dbReference type="Gene3D" id="2.10.90.10">
    <property type="entry name" value="Cystine-knot cytokines"/>
    <property type="match status" value="1"/>
</dbReference>
<protein>
    <recommendedName>
        <fullName evidence="5">CTCK domain-containing protein</fullName>
    </recommendedName>
</protein>
<evidence type="ECO:0000256" key="4">
    <source>
        <dbReference type="PROSITE-ProRule" id="PRU00039"/>
    </source>
</evidence>
<evidence type="ECO:0000313" key="6">
    <source>
        <dbReference type="EMBL" id="OBS70894.1"/>
    </source>
</evidence>
<dbReference type="STRING" id="56216.A0A1A6GY50"/>
<comment type="subcellular location">
    <subcellularLocation>
        <location evidence="1">Secreted</location>
    </subcellularLocation>
</comment>
<dbReference type="SMART" id="SM00041">
    <property type="entry name" value="CT"/>
    <property type="match status" value="1"/>
</dbReference>
<gene>
    <name evidence="6" type="ORF">A6R68_00563</name>
</gene>
<feature type="domain" description="CTCK" evidence="5">
    <location>
        <begin position="11"/>
        <end position="74"/>
    </location>
</feature>
<dbReference type="InterPro" id="IPR029034">
    <property type="entry name" value="Cystine-knot_cytokine"/>
</dbReference>
<dbReference type="EMBL" id="LZPO01066266">
    <property type="protein sequence ID" value="OBS70894.1"/>
    <property type="molecule type" value="Genomic_DNA"/>
</dbReference>
<reference evidence="6 7" key="1">
    <citation type="submission" date="2016-06" db="EMBL/GenBank/DDBJ databases">
        <title>The Draft Genome Sequence and Annotation of the Desert Woodrat Neotoma lepida.</title>
        <authorList>
            <person name="Campbell M."/>
            <person name="Oakeson K.F."/>
            <person name="Yandell M."/>
            <person name="Halpert J.R."/>
            <person name="Dearing D."/>
        </authorList>
    </citation>
    <scope>NUCLEOTIDE SEQUENCE [LARGE SCALE GENOMIC DNA]</scope>
    <source>
        <strain evidence="6">417</strain>
        <tissue evidence="6">Liver</tissue>
    </source>
</reference>
<dbReference type="InterPro" id="IPR006208">
    <property type="entry name" value="Glyco_hormone_CN"/>
</dbReference>
<dbReference type="Pfam" id="PF00007">
    <property type="entry name" value="Cys_knot"/>
    <property type="match status" value="1"/>
</dbReference>
<evidence type="ECO:0000259" key="5">
    <source>
        <dbReference type="PROSITE" id="PS01225"/>
    </source>
</evidence>
<evidence type="ECO:0000256" key="2">
    <source>
        <dbReference type="ARBA" id="ARBA00022525"/>
    </source>
</evidence>